<dbReference type="EMBL" id="JABFDB010000001">
    <property type="protein sequence ID" value="NYZ18824.1"/>
    <property type="molecule type" value="Genomic_DNA"/>
</dbReference>
<dbReference type="InterPro" id="IPR001451">
    <property type="entry name" value="Hexapep"/>
</dbReference>
<dbReference type="Proteomes" id="UP000584642">
    <property type="component" value="Unassembled WGS sequence"/>
</dbReference>
<comment type="caution">
    <text evidence="1">The sequence shown here is derived from an EMBL/GenBank/DDBJ whole genome shotgun (WGS) entry which is preliminary data.</text>
</comment>
<gene>
    <name evidence="1" type="ORF">HND93_03800</name>
</gene>
<keyword evidence="2" id="KW-1185">Reference proteome</keyword>
<accession>A0ABX2T3E8</accession>
<dbReference type="InterPro" id="IPR011004">
    <property type="entry name" value="Trimer_LpxA-like_sf"/>
</dbReference>
<sequence length="211" mass="22131">MLIEHLGKRPVIHPGARVAPNATLCGDVTVGPGTSIGFGAVLTAESGPIVVGAHCVIMDTAVLRGVRGMPLTIGDHVLVGPRASLTGCTIEDEVFLATGATVFNGARIGRGAEVRINGVVHLRTVLPAGATVPIGWIAVGDPASILPPHEHDRIWAVQKPLEFPKYVFGVERPLEGSTIMPTVMPRYARALAAWHAEDRELPPEEGAADGE</sequence>
<organism evidence="1 2">
    <name type="scientific">Azospirillum oleiclasticum</name>
    <dbReference type="NCBI Taxonomy" id="2735135"/>
    <lineage>
        <taxon>Bacteria</taxon>
        <taxon>Pseudomonadati</taxon>
        <taxon>Pseudomonadota</taxon>
        <taxon>Alphaproteobacteria</taxon>
        <taxon>Rhodospirillales</taxon>
        <taxon>Azospirillaceae</taxon>
        <taxon>Azospirillum</taxon>
    </lineage>
</organism>
<evidence type="ECO:0000313" key="2">
    <source>
        <dbReference type="Proteomes" id="UP000584642"/>
    </source>
</evidence>
<dbReference type="SUPFAM" id="SSF51161">
    <property type="entry name" value="Trimeric LpxA-like enzymes"/>
    <property type="match status" value="1"/>
</dbReference>
<name>A0ABX2T3E8_9PROT</name>
<dbReference type="InterPro" id="IPR050484">
    <property type="entry name" value="Transf_Hexapept/Carb_Anhydrase"/>
</dbReference>
<evidence type="ECO:0000313" key="1">
    <source>
        <dbReference type="EMBL" id="NYZ18824.1"/>
    </source>
</evidence>
<proteinExistence type="predicted"/>
<reference evidence="1 2" key="1">
    <citation type="submission" date="2020-05" db="EMBL/GenBank/DDBJ databases">
        <title>Azospirillum oleiclasticum sp. nov, a nitrogen-fixing and heavy crude oil-emulsifying bacterium isolated from the crude oil of Yumen Oilfield.</title>
        <authorList>
            <person name="Wu D."/>
            <person name="Cai M."/>
            <person name="Zhang X."/>
        </authorList>
    </citation>
    <scope>NUCLEOTIDE SEQUENCE [LARGE SCALE GENOMIC DNA]</scope>
    <source>
        <strain evidence="1 2">ROY-1-1-2</strain>
    </source>
</reference>
<dbReference type="PANTHER" id="PTHR13061">
    <property type="entry name" value="DYNACTIN SUBUNIT P25"/>
    <property type="match status" value="1"/>
</dbReference>
<dbReference type="Pfam" id="PF00132">
    <property type="entry name" value="Hexapep"/>
    <property type="match status" value="1"/>
</dbReference>
<dbReference type="CDD" id="cd04645">
    <property type="entry name" value="LbH_gamma_CA_like"/>
    <property type="match status" value="1"/>
</dbReference>
<dbReference type="Gene3D" id="2.160.10.10">
    <property type="entry name" value="Hexapeptide repeat proteins"/>
    <property type="match status" value="1"/>
</dbReference>
<dbReference type="InterPro" id="IPR047324">
    <property type="entry name" value="LbH_gamma_CA-like"/>
</dbReference>
<protein>
    <submittedName>
        <fullName evidence="1">Gamma carbonic anhydrase family protein</fullName>
    </submittedName>
</protein>
<dbReference type="PANTHER" id="PTHR13061:SF29">
    <property type="entry name" value="GAMMA CARBONIC ANHYDRASE-LIKE 1, MITOCHONDRIAL-RELATED"/>
    <property type="match status" value="1"/>
</dbReference>